<evidence type="ECO:0000256" key="2">
    <source>
        <dbReference type="ARBA" id="ARBA00007069"/>
    </source>
</evidence>
<protein>
    <submittedName>
        <fullName evidence="10">ABC transporter permease</fullName>
    </submittedName>
</protein>
<evidence type="ECO:0000259" key="9">
    <source>
        <dbReference type="PROSITE" id="PS50928"/>
    </source>
</evidence>
<evidence type="ECO:0000256" key="4">
    <source>
        <dbReference type="ARBA" id="ARBA00022475"/>
    </source>
</evidence>
<evidence type="ECO:0000256" key="8">
    <source>
        <dbReference type="RuleBase" id="RU363032"/>
    </source>
</evidence>
<evidence type="ECO:0000256" key="1">
    <source>
        <dbReference type="ARBA" id="ARBA00004651"/>
    </source>
</evidence>
<evidence type="ECO:0000256" key="5">
    <source>
        <dbReference type="ARBA" id="ARBA00022692"/>
    </source>
</evidence>
<keyword evidence="7 8" id="KW-0472">Membrane</keyword>
<feature type="transmembrane region" description="Helical" evidence="8">
    <location>
        <begin position="26"/>
        <end position="49"/>
    </location>
</feature>
<dbReference type="KEGG" id="cmag:CBW24_03500"/>
<keyword evidence="3 8" id="KW-0813">Transport</keyword>
<dbReference type="PANTHER" id="PTHR42929">
    <property type="entry name" value="INNER MEMBRANE ABC TRANSPORTER PERMEASE PROTEIN YDCU-RELATED-RELATED"/>
    <property type="match status" value="1"/>
</dbReference>
<dbReference type="InterPro" id="IPR000515">
    <property type="entry name" value="MetI-like"/>
</dbReference>
<feature type="transmembrane region" description="Helical" evidence="8">
    <location>
        <begin position="155"/>
        <end position="175"/>
    </location>
</feature>
<feature type="transmembrane region" description="Helical" evidence="8">
    <location>
        <begin position="111"/>
        <end position="135"/>
    </location>
</feature>
<feature type="domain" description="ABC transmembrane type-1" evidence="9">
    <location>
        <begin position="75"/>
        <end position="280"/>
    </location>
</feature>
<comment type="similarity">
    <text evidence="2">Belongs to the binding-protein-dependent transport system permease family. CysTW subfamily.</text>
</comment>
<dbReference type="RefSeq" id="WP_088663402.1">
    <property type="nucleotide sequence ID" value="NZ_CP021404.1"/>
</dbReference>
<keyword evidence="5 8" id="KW-0812">Transmembrane</keyword>
<dbReference type="PROSITE" id="PS50928">
    <property type="entry name" value="ABC_TM1"/>
    <property type="match status" value="1"/>
</dbReference>
<dbReference type="SUPFAM" id="SSF161098">
    <property type="entry name" value="MetI-like"/>
    <property type="match status" value="1"/>
</dbReference>
<organism evidence="10 11">
    <name type="scientific">Pacificitalea manganoxidans</name>
    <dbReference type="NCBI Taxonomy" id="1411902"/>
    <lineage>
        <taxon>Bacteria</taxon>
        <taxon>Pseudomonadati</taxon>
        <taxon>Pseudomonadota</taxon>
        <taxon>Alphaproteobacteria</taxon>
        <taxon>Rhodobacterales</taxon>
        <taxon>Paracoccaceae</taxon>
        <taxon>Pacificitalea</taxon>
    </lineage>
</organism>
<dbReference type="EMBL" id="CP021404">
    <property type="protein sequence ID" value="ATI41159.1"/>
    <property type="molecule type" value="Genomic_DNA"/>
</dbReference>
<keyword evidence="4" id="KW-1003">Cell membrane</keyword>
<dbReference type="Gene3D" id="1.10.3720.10">
    <property type="entry name" value="MetI-like"/>
    <property type="match status" value="1"/>
</dbReference>
<name>A0A291LWS7_9RHOB</name>
<evidence type="ECO:0000256" key="6">
    <source>
        <dbReference type="ARBA" id="ARBA00022989"/>
    </source>
</evidence>
<dbReference type="InterPro" id="IPR035906">
    <property type="entry name" value="MetI-like_sf"/>
</dbReference>
<feature type="transmembrane region" description="Helical" evidence="8">
    <location>
        <begin position="256"/>
        <end position="280"/>
    </location>
</feature>
<feature type="transmembrane region" description="Helical" evidence="8">
    <location>
        <begin position="207"/>
        <end position="236"/>
    </location>
</feature>
<evidence type="ECO:0000256" key="3">
    <source>
        <dbReference type="ARBA" id="ARBA00022448"/>
    </source>
</evidence>
<dbReference type="Proteomes" id="UP000219050">
    <property type="component" value="Chromosome"/>
</dbReference>
<dbReference type="GO" id="GO:0055085">
    <property type="term" value="P:transmembrane transport"/>
    <property type="evidence" value="ECO:0007669"/>
    <property type="project" value="InterPro"/>
</dbReference>
<dbReference type="CDD" id="cd06261">
    <property type="entry name" value="TM_PBP2"/>
    <property type="match status" value="1"/>
</dbReference>
<reference evidence="10 11" key="1">
    <citation type="submission" date="2017-05" db="EMBL/GenBank/DDBJ databases">
        <title>Comparative genomic and metabolic analysis of manganese-oxidizing mechanisms in Celeribater manganoxidans DY25T: its adaption to the environment of polymetallic nodule.</title>
        <authorList>
            <person name="Wang X."/>
        </authorList>
    </citation>
    <scope>NUCLEOTIDE SEQUENCE [LARGE SCALE GENOMIC DNA]</scope>
    <source>
        <strain evidence="10 11">DY25</strain>
    </source>
</reference>
<dbReference type="AlphaFoldDB" id="A0A291LWS7"/>
<feature type="transmembrane region" description="Helical" evidence="8">
    <location>
        <begin position="74"/>
        <end position="99"/>
    </location>
</feature>
<accession>A0A291LWS7</accession>
<keyword evidence="6 8" id="KW-1133">Transmembrane helix</keyword>
<evidence type="ECO:0000313" key="11">
    <source>
        <dbReference type="Proteomes" id="UP000219050"/>
    </source>
</evidence>
<dbReference type="Pfam" id="PF00528">
    <property type="entry name" value="BPD_transp_1"/>
    <property type="match status" value="1"/>
</dbReference>
<gene>
    <name evidence="10" type="ORF">CBW24_03500</name>
</gene>
<comment type="subcellular location">
    <subcellularLocation>
        <location evidence="1 8">Cell membrane</location>
        <topology evidence="1 8">Multi-pass membrane protein</topology>
    </subcellularLocation>
</comment>
<sequence>MTAVSENPVLTGSAAARPERSSLTPWLLLAPLAAYLLIFFLVPLAQVAMMSVTEPTTGLGNYEKVLTSPLYRKVFLNTFSTALLVTVCCLLVGYPLAYLMVHTTRRRAMMILLLITMSFWTSFLVRTYAWMVLLGRNGPLSWVFLQLGWDEPPQMLFTRFASTLAMVHILAPYMIMNIYSVMQKIDPSLVRSAESMGARGRSLFRHIYLPLSAPGIANGSVLVFVICLGFYVTPVLLGSPREQMAAGLIGRQIEEFLAFGPGSAMAMVLLVVTLVILAIYHRRFGLDKLYG</sequence>
<dbReference type="OrthoDB" id="9807047at2"/>
<keyword evidence="11" id="KW-1185">Reference proteome</keyword>
<proteinExistence type="inferred from homology"/>
<dbReference type="PANTHER" id="PTHR42929:SF5">
    <property type="entry name" value="ABC TRANSPORTER PERMEASE PROTEIN"/>
    <property type="match status" value="1"/>
</dbReference>
<dbReference type="GO" id="GO:0005886">
    <property type="term" value="C:plasma membrane"/>
    <property type="evidence" value="ECO:0007669"/>
    <property type="project" value="UniProtKB-SubCell"/>
</dbReference>
<evidence type="ECO:0000256" key="7">
    <source>
        <dbReference type="ARBA" id="ARBA00023136"/>
    </source>
</evidence>
<evidence type="ECO:0000313" key="10">
    <source>
        <dbReference type="EMBL" id="ATI41159.1"/>
    </source>
</evidence>